<dbReference type="EMBL" id="MDYQ01000020">
    <property type="protein sequence ID" value="PRP87404.1"/>
    <property type="molecule type" value="Genomic_DNA"/>
</dbReference>
<evidence type="ECO:0000256" key="3">
    <source>
        <dbReference type="SAM" id="Phobius"/>
    </source>
</evidence>
<comment type="caution">
    <text evidence="5">The sequence shown here is derived from an EMBL/GenBank/DDBJ whole genome shotgun (WGS) entry which is preliminary data.</text>
</comment>
<dbReference type="Proteomes" id="UP000241769">
    <property type="component" value="Unassembled WGS sequence"/>
</dbReference>
<dbReference type="PANTHER" id="PTHR10606">
    <property type="entry name" value="6-PHOSPHOFRUCTO-2-KINASE/FRUCTOSE-2,6-BISPHOSPHATASE"/>
    <property type="match status" value="1"/>
</dbReference>
<keyword evidence="5" id="KW-0808">Transferase</keyword>
<evidence type="ECO:0000259" key="4">
    <source>
        <dbReference type="Pfam" id="PF01591"/>
    </source>
</evidence>
<evidence type="ECO:0000256" key="2">
    <source>
        <dbReference type="ARBA" id="ARBA00022840"/>
    </source>
</evidence>
<dbReference type="STRING" id="1890364.A0A2P6NTW2"/>
<dbReference type="PANTHER" id="PTHR10606:SF49">
    <property type="entry name" value="6-PHOSPHOFRUCTO-2-KINASE DOMAIN-CONTAINING PROTEIN"/>
    <property type="match status" value="1"/>
</dbReference>
<reference evidence="5 6" key="1">
    <citation type="journal article" date="2018" name="Genome Biol. Evol.">
        <title>Multiple Roots of Fruiting Body Formation in Amoebozoa.</title>
        <authorList>
            <person name="Hillmann F."/>
            <person name="Forbes G."/>
            <person name="Novohradska S."/>
            <person name="Ferling I."/>
            <person name="Riege K."/>
            <person name="Groth M."/>
            <person name="Westermann M."/>
            <person name="Marz M."/>
            <person name="Spaller T."/>
            <person name="Winckler T."/>
            <person name="Schaap P."/>
            <person name="Glockner G."/>
        </authorList>
    </citation>
    <scope>NUCLEOTIDE SEQUENCE [LARGE SCALE GENOMIC DNA]</scope>
    <source>
        <strain evidence="5 6">Jena</strain>
    </source>
</reference>
<dbReference type="Gene3D" id="3.40.50.300">
    <property type="entry name" value="P-loop containing nucleotide triphosphate hydrolases"/>
    <property type="match status" value="1"/>
</dbReference>
<dbReference type="Gene3D" id="3.40.50.1240">
    <property type="entry name" value="Phosphoglycerate mutase-like"/>
    <property type="match status" value="1"/>
</dbReference>
<keyword evidence="2" id="KW-0067">ATP-binding</keyword>
<dbReference type="PIRSF" id="PIRSF000709">
    <property type="entry name" value="6PFK_2-Ptase"/>
    <property type="match status" value="1"/>
</dbReference>
<dbReference type="Pfam" id="PF00300">
    <property type="entry name" value="His_Phos_1"/>
    <property type="match status" value="1"/>
</dbReference>
<accession>A0A2P6NTW2</accession>
<dbReference type="GO" id="GO:0006003">
    <property type="term" value="P:fructose 2,6-bisphosphate metabolic process"/>
    <property type="evidence" value="ECO:0007669"/>
    <property type="project" value="InterPro"/>
</dbReference>
<protein>
    <submittedName>
        <fullName evidence="5">6-phosphofructo-2-kinase (Predicted)</fullName>
    </submittedName>
</protein>
<dbReference type="SUPFAM" id="SSF53254">
    <property type="entry name" value="Phosphoglycerate mutase-like"/>
    <property type="match status" value="1"/>
</dbReference>
<gene>
    <name evidence="5" type="ORF">PROFUN_00615</name>
</gene>
<feature type="transmembrane region" description="Helical" evidence="3">
    <location>
        <begin position="57"/>
        <end position="76"/>
    </location>
</feature>
<evidence type="ECO:0000256" key="1">
    <source>
        <dbReference type="ARBA" id="ARBA00022741"/>
    </source>
</evidence>
<dbReference type="Pfam" id="PF01591">
    <property type="entry name" value="6PF2K"/>
    <property type="match status" value="1"/>
</dbReference>
<proteinExistence type="predicted"/>
<dbReference type="AlphaFoldDB" id="A0A2P6NTW2"/>
<keyword evidence="3" id="KW-1133">Transmembrane helix</keyword>
<evidence type="ECO:0000313" key="5">
    <source>
        <dbReference type="EMBL" id="PRP87404.1"/>
    </source>
</evidence>
<dbReference type="GO" id="GO:0003873">
    <property type="term" value="F:6-phosphofructo-2-kinase activity"/>
    <property type="evidence" value="ECO:0007669"/>
    <property type="project" value="InterPro"/>
</dbReference>
<dbReference type="PRINTS" id="PR00991">
    <property type="entry name" value="6PFRUCTKNASE"/>
</dbReference>
<dbReference type="GO" id="GO:0005829">
    <property type="term" value="C:cytosol"/>
    <property type="evidence" value="ECO:0007669"/>
    <property type="project" value="TreeGrafter"/>
</dbReference>
<keyword evidence="1" id="KW-0547">Nucleotide-binding</keyword>
<dbReference type="GO" id="GO:0005524">
    <property type="term" value="F:ATP binding"/>
    <property type="evidence" value="ECO:0007669"/>
    <property type="project" value="UniProtKB-KW"/>
</dbReference>
<dbReference type="GO" id="GO:0006000">
    <property type="term" value="P:fructose metabolic process"/>
    <property type="evidence" value="ECO:0007669"/>
    <property type="project" value="InterPro"/>
</dbReference>
<keyword evidence="3" id="KW-0812">Transmembrane</keyword>
<dbReference type="InterPro" id="IPR027417">
    <property type="entry name" value="P-loop_NTPase"/>
</dbReference>
<dbReference type="InterPro" id="IPR003094">
    <property type="entry name" value="6Pfruct_kin"/>
</dbReference>
<organism evidence="5 6">
    <name type="scientific">Planoprotostelium fungivorum</name>
    <dbReference type="NCBI Taxonomy" id="1890364"/>
    <lineage>
        <taxon>Eukaryota</taxon>
        <taxon>Amoebozoa</taxon>
        <taxon>Evosea</taxon>
        <taxon>Variosea</taxon>
        <taxon>Cavosteliida</taxon>
        <taxon>Cavosteliaceae</taxon>
        <taxon>Planoprotostelium</taxon>
    </lineage>
</organism>
<dbReference type="InParanoid" id="A0A2P6NTW2"/>
<evidence type="ECO:0000313" key="6">
    <source>
        <dbReference type="Proteomes" id="UP000241769"/>
    </source>
</evidence>
<dbReference type="OrthoDB" id="267323at2759"/>
<dbReference type="SUPFAM" id="SSF52540">
    <property type="entry name" value="P-loop containing nucleoside triphosphate hydrolases"/>
    <property type="match status" value="1"/>
</dbReference>
<sequence length="644" mass="73726">MAPESRNTNRTPEQHLSRFPLKTANYLTPSTKRHPQSKEHERCFCMVDTDQSSRIRLALLSVGALLLGGAITYYRYKRSPPSISSQREIHSESVKESQVHTTTPMTDVAIRSSNDHRIAEAGEILADQLSKFTKTGDHGQWRNKVVLVMVGLPARGKSYISHKVVAYLRWRGFKADLFNVGKFRRQQATAPQDQSFFDATNSNAKAQREGLAVAVLEQLLQWLEDGGDVAVFDATNTTEERRKTVVKTCKKKNALVNVIFVESICDDPMVLEENYKEKATHSPDYKDMPLEQALVDLKQRVTNYEKVYEHVNNDAMSYIKLINLSSKVICNKIYGGMGHSISSYLMSIHIQGRPIYLVRAGHVSGGDDLRPIDKRFTLMNSQIIDTAPHIPYTIPLDSSLDRQGYIFSKMLAEFMITKCTQYWNEHNELWAYIQDYLQLRPDDGDDGLSLKPEMNKTTRLPLSVYTSTQPRARQTAACLEDYAQWIEQHSSLNMVDMGDLQGLSTEAIKNSFPKILEEWARNRYEYRWPGGESQKDKAKALIPVVMEMERQRFPVLAISHASTLQVIYGYFLGIGVDTSEYYSLNIPQEVVIELTPSQYGWIERRYDFREQVREVLEKEKEEVEGIVINPMGERTLGLHHYNEE</sequence>
<dbReference type="InterPro" id="IPR013078">
    <property type="entry name" value="His_Pase_superF_clade-1"/>
</dbReference>
<name>A0A2P6NTW2_9EUKA</name>
<dbReference type="FunFam" id="3.40.50.300:FF:000644">
    <property type="entry name" value="GpmB, Fructose-2,6-bisphosphatase"/>
    <property type="match status" value="1"/>
</dbReference>
<keyword evidence="6" id="KW-1185">Reference proteome</keyword>
<dbReference type="InterPro" id="IPR013079">
    <property type="entry name" value="6Phosfructo_kin"/>
</dbReference>
<keyword evidence="3" id="KW-0472">Membrane</keyword>
<keyword evidence="5" id="KW-0418">Kinase</keyword>
<dbReference type="GO" id="GO:0004331">
    <property type="term" value="F:fructose-2,6-bisphosphate 2-phosphatase activity"/>
    <property type="evidence" value="ECO:0007669"/>
    <property type="project" value="TreeGrafter"/>
</dbReference>
<feature type="domain" description="6-phosphofructo-2-kinase" evidence="4">
    <location>
        <begin position="142"/>
        <end position="350"/>
    </location>
</feature>
<dbReference type="InterPro" id="IPR029033">
    <property type="entry name" value="His_PPase_superfam"/>
</dbReference>